<protein>
    <submittedName>
        <fullName evidence="2">Pilin</fullName>
    </submittedName>
</protein>
<proteinExistence type="inferred from homology"/>
<dbReference type="SUPFAM" id="SSF54523">
    <property type="entry name" value="Pili subunits"/>
    <property type="match status" value="1"/>
</dbReference>
<evidence type="ECO:0000313" key="2">
    <source>
        <dbReference type="EMBL" id="MCL7929056.1"/>
    </source>
</evidence>
<dbReference type="Gene3D" id="3.30.700.10">
    <property type="entry name" value="Glycoprotein, Type 4 Pilin"/>
    <property type="match status" value="1"/>
</dbReference>
<evidence type="ECO:0000256" key="1">
    <source>
        <dbReference type="ARBA" id="ARBA00005233"/>
    </source>
</evidence>
<keyword evidence="3" id="KW-1185">Reference proteome</keyword>
<comment type="similarity">
    <text evidence="1">Belongs to the N-Me-Phe pilin family.</text>
</comment>
<gene>
    <name evidence="2" type="ORF">M8006_03500</name>
</gene>
<dbReference type="EMBL" id="JAMJPJ010000003">
    <property type="protein sequence ID" value="MCL7929056.1"/>
    <property type="molecule type" value="Genomic_DNA"/>
</dbReference>
<accession>A0ABT0SMR6</accession>
<comment type="caution">
    <text evidence="2">The sequence shown here is derived from an EMBL/GenBank/DDBJ whole genome shotgun (WGS) entry which is preliminary data.</text>
</comment>
<organism evidence="2 3">
    <name type="scientific">Halomonas llamarensis</name>
    <dbReference type="NCBI Taxonomy" id="2945104"/>
    <lineage>
        <taxon>Bacteria</taxon>
        <taxon>Pseudomonadati</taxon>
        <taxon>Pseudomonadota</taxon>
        <taxon>Gammaproteobacteria</taxon>
        <taxon>Oceanospirillales</taxon>
        <taxon>Halomonadaceae</taxon>
        <taxon>Halomonas</taxon>
    </lineage>
</organism>
<sequence length="106" mass="10796">MTAGTRADIAEQYSLTGKMPANAEALGADANSTDLDISGRYVKSAKYAASGTPAKGTITVTFNSDSALGDGKTMDISTENPQSGWTCAVGSSNGIEENQLPAGCKD</sequence>
<dbReference type="InterPro" id="IPR045584">
    <property type="entry name" value="Pilin-like"/>
</dbReference>
<dbReference type="InterPro" id="IPR001082">
    <property type="entry name" value="Pilin"/>
</dbReference>
<dbReference type="Proteomes" id="UP001165308">
    <property type="component" value="Unassembled WGS sequence"/>
</dbReference>
<evidence type="ECO:0000313" key="3">
    <source>
        <dbReference type="Proteomes" id="UP001165308"/>
    </source>
</evidence>
<reference evidence="2" key="1">
    <citation type="submission" date="2022-05" db="EMBL/GenBank/DDBJ databases">
        <title>Halomonas geminus sp. nov. and Halomonas llamarensis sp. nov. isolated from high-altitude salars of the Atacama Desert.</title>
        <authorList>
            <person name="Hintersatz C."/>
            <person name="Rojas L.A."/>
            <person name="Wei T.-S."/>
            <person name="Kutschke S."/>
            <person name="Lehmann F."/>
            <person name="Jain R."/>
            <person name="Pollmann K."/>
        </authorList>
    </citation>
    <scope>NUCLEOTIDE SEQUENCE</scope>
    <source>
        <strain evidence="2">ATCHA</strain>
    </source>
</reference>
<dbReference type="Pfam" id="PF00114">
    <property type="entry name" value="Pilin"/>
    <property type="match status" value="1"/>
</dbReference>
<name>A0ABT0SMR6_9GAMM</name>